<gene>
    <name evidence="2" type="ORF">EGW08_001331</name>
</gene>
<evidence type="ECO:0000256" key="1">
    <source>
        <dbReference type="SAM" id="Phobius"/>
    </source>
</evidence>
<evidence type="ECO:0000313" key="2">
    <source>
        <dbReference type="EMBL" id="RUS90934.1"/>
    </source>
</evidence>
<dbReference type="OrthoDB" id="10544211at2759"/>
<protein>
    <submittedName>
        <fullName evidence="2">Uncharacterized protein</fullName>
    </submittedName>
</protein>
<accession>A0A433UAS8</accession>
<dbReference type="Proteomes" id="UP000271974">
    <property type="component" value="Unassembled WGS sequence"/>
</dbReference>
<keyword evidence="3" id="KW-1185">Reference proteome</keyword>
<dbReference type="AlphaFoldDB" id="A0A433UAS8"/>
<organism evidence="2 3">
    <name type="scientific">Elysia chlorotica</name>
    <name type="common">Eastern emerald elysia</name>
    <name type="synonym">Sea slug</name>
    <dbReference type="NCBI Taxonomy" id="188477"/>
    <lineage>
        <taxon>Eukaryota</taxon>
        <taxon>Metazoa</taxon>
        <taxon>Spiralia</taxon>
        <taxon>Lophotrochozoa</taxon>
        <taxon>Mollusca</taxon>
        <taxon>Gastropoda</taxon>
        <taxon>Heterobranchia</taxon>
        <taxon>Euthyneura</taxon>
        <taxon>Panpulmonata</taxon>
        <taxon>Sacoglossa</taxon>
        <taxon>Placobranchoidea</taxon>
        <taxon>Plakobranchidae</taxon>
        <taxon>Elysia</taxon>
    </lineage>
</organism>
<comment type="caution">
    <text evidence="2">The sequence shown here is derived from an EMBL/GenBank/DDBJ whole genome shotgun (WGS) entry which is preliminary data.</text>
</comment>
<keyword evidence="1" id="KW-1133">Transmembrane helix</keyword>
<name>A0A433UAS8_ELYCH</name>
<reference evidence="2 3" key="1">
    <citation type="submission" date="2019-01" db="EMBL/GenBank/DDBJ databases">
        <title>A draft genome assembly of the solar-powered sea slug Elysia chlorotica.</title>
        <authorList>
            <person name="Cai H."/>
            <person name="Li Q."/>
            <person name="Fang X."/>
            <person name="Li J."/>
            <person name="Curtis N.E."/>
            <person name="Altenburger A."/>
            <person name="Shibata T."/>
            <person name="Feng M."/>
            <person name="Maeda T."/>
            <person name="Schwartz J.A."/>
            <person name="Shigenobu S."/>
            <person name="Lundholm N."/>
            <person name="Nishiyama T."/>
            <person name="Yang H."/>
            <person name="Hasebe M."/>
            <person name="Li S."/>
            <person name="Pierce S.K."/>
            <person name="Wang J."/>
        </authorList>
    </citation>
    <scope>NUCLEOTIDE SEQUENCE [LARGE SCALE GENOMIC DNA]</scope>
    <source>
        <strain evidence="2">EC2010</strain>
        <tissue evidence="2">Whole organism of an adult</tissue>
    </source>
</reference>
<proteinExistence type="predicted"/>
<keyword evidence="1" id="KW-0472">Membrane</keyword>
<dbReference type="EMBL" id="RQTK01000022">
    <property type="protein sequence ID" value="RUS90934.1"/>
    <property type="molecule type" value="Genomic_DNA"/>
</dbReference>
<keyword evidence="1" id="KW-0812">Transmembrane</keyword>
<feature type="transmembrane region" description="Helical" evidence="1">
    <location>
        <begin position="301"/>
        <end position="322"/>
    </location>
</feature>
<evidence type="ECO:0000313" key="3">
    <source>
        <dbReference type="Proteomes" id="UP000271974"/>
    </source>
</evidence>
<sequence length="415" mass="44444">MKSVQEEPNYTGQTMLVTRIPVIVLCLAAQAMEPLESQDAPQYDLLTPSTFGFDSNVHLGSQANGGVEKITAFATVSDSTLCRYGYRYTEFNLGLFCHSVRRAIFSAHLLLQGTVTDTQSSTSASSVTVSDALFSLLTSSCSIFTKVQFSSGNSMDGYLPLPVSSQGTAFVTSSWNSGTSFVGKSRSKACFSKADRSVSQLTATRLTDNADLTPLLTFTSFTGTVYSTATLSLTDSSVIHLQTTDGSTFQVIQYGGISGTDGAYAFPAGALVTCNDSISTSTSATATSNGASRIVAFLPDAALFTLTAVIALALLGATAEALRRWKLGPNAKTRDQCPDKSFVSESAASDTYAKYYNDKTCRKKTPNKVVKGNNSVPPQFHEKHCIEDNLPRIQYFNTKASADSSFIQVKPYIAR</sequence>